<protein>
    <submittedName>
        <fullName evidence="2">Uncharacterized protein</fullName>
    </submittedName>
</protein>
<accession>A0A4Z1GJN4</accession>
<keyword evidence="3" id="KW-1185">Reference proteome</keyword>
<organism evidence="2 3">
    <name type="scientific">Botrytis hyacinthi</name>
    <dbReference type="NCBI Taxonomy" id="278943"/>
    <lineage>
        <taxon>Eukaryota</taxon>
        <taxon>Fungi</taxon>
        <taxon>Dikarya</taxon>
        <taxon>Ascomycota</taxon>
        <taxon>Pezizomycotina</taxon>
        <taxon>Leotiomycetes</taxon>
        <taxon>Helotiales</taxon>
        <taxon>Sclerotiniaceae</taxon>
        <taxon>Botrytis</taxon>
    </lineage>
</organism>
<evidence type="ECO:0000313" key="3">
    <source>
        <dbReference type="Proteomes" id="UP000297814"/>
    </source>
</evidence>
<proteinExistence type="predicted"/>
<evidence type="ECO:0000256" key="1">
    <source>
        <dbReference type="SAM" id="MobiDB-lite"/>
    </source>
</evidence>
<evidence type="ECO:0000313" key="2">
    <source>
        <dbReference type="EMBL" id="TGO34153.1"/>
    </source>
</evidence>
<feature type="compositionally biased region" description="Polar residues" evidence="1">
    <location>
        <begin position="1"/>
        <end position="10"/>
    </location>
</feature>
<dbReference type="AlphaFoldDB" id="A0A4Z1GJN4"/>
<name>A0A4Z1GJN4_9HELO</name>
<dbReference type="Proteomes" id="UP000297814">
    <property type="component" value="Unassembled WGS sequence"/>
</dbReference>
<sequence>MSNTSKSSCIAVQGSVTSDPSTTSHSPSNATSSTEAEHLSTHRVQRYLANNDSPVPYVLPTVPVDGNLDRSSTAIHAMSGKLQQFDKIFYPDENFSLIYDEKEPQVNDKLEDEAFKSVLFIRSAFVPIQLE</sequence>
<feature type="compositionally biased region" description="Low complexity" evidence="1">
    <location>
        <begin position="15"/>
        <end position="28"/>
    </location>
</feature>
<reference evidence="2 3" key="1">
    <citation type="submission" date="2017-12" db="EMBL/GenBank/DDBJ databases">
        <title>Comparative genomics of Botrytis spp.</title>
        <authorList>
            <person name="Valero-Jimenez C.A."/>
            <person name="Tapia P."/>
            <person name="Veloso J."/>
            <person name="Silva-Moreno E."/>
            <person name="Staats M."/>
            <person name="Valdes J.H."/>
            <person name="Van Kan J.A.L."/>
        </authorList>
    </citation>
    <scope>NUCLEOTIDE SEQUENCE [LARGE SCALE GENOMIC DNA]</scope>
    <source>
        <strain evidence="2 3">Bh0001</strain>
    </source>
</reference>
<dbReference type="EMBL" id="PQXK01000210">
    <property type="protein sequence ID" value="TGO34153.1"/>
    <property type="molecule type" value="Genomic_DNA"/>
</dbReference>
<comment type="caution">
    <text evidence="2">The sequence shown here is derived from an EMBL/GenBank/DDBJ whole genome shotgun (WGS) entry which is preliminary data.</text>
</comment>
<feature type="region of interest" description="Disordered" evidence="1">
    <location>
        <begin position="1"/>
        <end position="42"/>
    </location>
</feature>
<gene>
    <name evidence="2" type="ORF">BHYA_0210g00100</name>
</gene>